<protein>
    <recommendedName>
        <fullName evidence="3">Fe-S cluster assembly iron-binding protein IscA</fullName>
    </recommendedName>
</protein>
<dbReference type="Proteomes" id="UP001500457">
    <property type="component" value="Unassembled WGS sequence"/>
</dbReference>
<dbReference type="RefSeq" id="WP_274234337.1">
    <property type="nucleotide sequence ID" value="NZ_BAABHQ010000018.1"/>
</dbReference>
<evidence type="ECO:0008006" key="3">
    <source>
        <dbReference type="Google" id="ProtNLM"/>
    </source>
</evidence>
<keyword evidence="2" id="KW-1185">Reference proteome</keyword>
<reference evidence="2" key="1">
    <citation type="journal article" date="2019" name="Int. J. Syst. Evol. Microbiol.">
        <title>The Global Catalogue of Microorganisms (GCM) 10K type strain sequencing project: providing services to taxonomists for standard genome sequencing and annotation.</title>
        <authorList>
            <consortium name="The Broad Institute Genomics Platform"/>
            <consortium name="The Broad Institute Genome Sequencing Center for Infectious Disease"/>
            <person name="Wu L."/>
            <person name="Ma J."/>
        </authorList>
    </citation>
    <scope>NUCLEOTIDE SEQUENCE [LARGE SCALE GENOMIC DNA]</scope>
    <source>
        <strain evidence="2">JCM 17983</strain>
    </source>
</reference>
<proteinExistence type="predicted"/>
<gene>
    <name evidence="1" type="ORF">GCM10023203_48910</name>
</gene>
<organism evidence="1 2">
    <name type="scientific">Actinomycetospora straminea</name>
    <dbReference type="NCBI Taxonomy" id="663607"/>
    <lineage>
        <taxon>Bacteria</taxon>
        <taxon>Bacillati</taxon>
        <taxon>Actinomycetota</taxon>
        <taxon>Actinomycetes</taxon>
        <taxon>Pseudonocardiales</taxon>
        <taxon>Pseudonocardiaceae</taxon>
        <taxon>Actinomycetospora</taxon>
    </lineage>
</organism>
<dbReference type="InterPro" id="IPR035903">
    <property type="entry name" value="HesB-like_dom_sf"/>
</dbReference>
<evidence type="ECO:0000313" key="1">
    <source>
        <dbReference type="EMBL" id="GAA4889817.1"/>
    </source>
</evidence>
<comment type="caution">
    <text evidence="1">The sequence shown here is derived from an EMBL/GenBank/DDBJ whole genome shotgun (WGS) entry which is preliminary data.</text>
</comment>
<sequence>MTLSDDAVEALILLCRRSRDAGCVVRIRSIGAGTLPTVHLELDAVPRDRDVVVARGGVTVVVDRELAPATQDKVLHAEPHSEDDDRPVFLLEEVSGRA</sequence>
<accession>A0ABP9EY57</accession>
<dbReference type="EMBL" id="BAABHQ010000018">
    <property type="protein sequence ID" value="GAA4889817.1"/>
    <property type="molecule type" value="Genomic_DNA"/>
</dbReference>
<name>A0ABP9EY57_9PSEU</name>
<evidence type="ECO:0000313" key="2">
    <source>
        <dbReference type="Proteomes" id="UP001500457"/>
    </source>
</evidence>
<dbReference type="SUPFAM" id="SSF89360">
    <property type="entry name" value="HesB-like domain"/>
    <property type="match status" value="1"/>
</dbReference>